<proteinExistence type="predicted"/>
<accession>S9UXH9</accession>
<organism evidence="2 3">
    <name type="scientific">Strigomonas culicis</name>
    <dbReference type="NCBI Taxonomy" id="28005"/>
    <lineage>
        <taxon>Eukaryota</taxon>
        <taxon>Discoba</taxon>
        <taxon>Euglenozoa</taxon>
        <taxon>Kinetoplastea</taxon>
        <taxon>Metakinetoplastina</taxon>
        <taxon>Trypanosomatida</taxon>
        <taxon>Trypanosomatidae</taxon>
        <taxon>Strigomonadinae</taxon>
        <taxon>Strigomonas</taxon>
    </lineage>
</organism>
<dbReference type="Proteomes" id="UP000015354">
    <property type="component" value="Unassembled WGS sequence"/>
</dbReference>
<evidence type="ECO:0000313" key="2">
    <source>
        <dbReference type="EMBL" id="EPY15245.1"/>
    </source>
</evidence>
<evidence type="ECO:0000313" key="3">
    <source>
        <dbReference type="Proteomes" id="UP000015354"/>
    </source>
</evidence>
<dbReference type="AlphaFoldDB" id="S9UXH9"/>
<evidence type="ECO:0000256" key="1">
    <source>
        <dbReference type="SAM" id="MobiDB-lite"/>
    </source>
</evidence>
<feature type="region of interest" description="Disordered" evidence="1">
    <location>
        <begin position="1"/>
        <end position="27"/>
    </location>
</feature>
<keyword evidence="3" id="KW-1185">Reference proteome</keyword>
<comment type="caution">
    <text evidence="2">The sequence shown here is derived from an EMBL/GenBank/DDBJ whole genome shotgun (WGS) entry which is preliminary data.</text>
</comment>
<name>S9UXH9_9TRYP</name>
<dbReference type="EMBL" id="ATMH01012345">
    <property type="protein sequence ID" value="EPY15245.1"/>
    <property type="molecule type" value="Genomic_DNA"/>
</dbReference>
<reference evidence="2 3" key="1">
    <citation type="journal article" date="2013" name="PLoS ONE">
        <title>Predicting the Proteins of Angomonas deanei, Strigomonas culicis and Their Respective Endosymbionts Reveals New Aspects of the Trypanosomatidae Family.</title>
        <authorList>
            <person name="Motta M.C."/>
            <person name="Martins A.C."/>
            <person name="de Souza S.S."/>
            <person name="Catta-Preta C.M."/>
            <person name="Silva R."/>
            <person name="Klein C.C."/>
            <person name="de Almeida L.G."/>
            <person name="de Lima Cunha O."/>
            <person name="Ciapina L.P."/>
            <person name="Brocchi M."/>
            <person name="Colabardini A.C."/>
            <person name="de Araujo Lima B."/>
            <person name="Machado C.R."/>
            <person name="de Almeida Soares C.M."/>
            <person name="Probst C.M."/>
            <person name="de Menezes C.B."/>
            <person name="Thompson C.E."/>
            <person name="Bartholomeu D.C."/>
            <person name="Gradia D.F."/>
            <person name="Pavoni D.P."/>
            <person name="Grisard E.C."/>
            <person name="Fantinatti-Garboggini F."/>
            <person name="Marchini F.K."/>
            <person name="Rodrigues-Luiz G.F."/>
            <person name="Wagner G."/>
            <person name="Goldman G.H."/>
            <person name="Fietto J.L."/>
            <person name="Elias M.C."/>
            <person name="Goldman M.H."/>
            <person name="Sagot M.F."/>
            <person name="Pereira M."/>
            <person name="Stoco P.H."/>
            <person name="de Mendonca-Neto R.P."/>
            <person name="Teixeira S.M."/>
            <person name="Maciel T.E."/>
            <person name="de Oliveira Mendes T.A."/>
            <person name="Urmenyi T.P."/>
            <person name="de Souza W."/>
            <person name="Schenkman S."/>
            <person name="de Vasconcelos A.T."/>
        </authorList>
    </citation>
    <scope>NUCLEOTIDE SEQUENCE [LARGE SCALE GENOMIC DNA]</scope>
</reference>
<protein>
    <submittedName>
        <fullName evidence="2">Uncharacterized protein</fullName>
    </submittedName>
</protein>
<gene>
    <name evidence="2" type="ORF">STCU_12206</name>
</gene>
<sequence>MDRIAQQHQQQHTDGGGGGPHAPAETRSALPAASPFVAYYARHTLQLDLTTPAAAESAATLRAPAAGDASLLDLSAQVGLGTSMASRLHNGAGTSRRSLVMSAEGNDTFNPAVLAQRSHHAALRQLLVLPRETGQQRPLLLQGVNQEALRRQQARAAGDGADFTAGPHVARYVHEPVH</sequence>
<feature type="compositionally biased region" description="Low complexity" evidence="1">
    <location>
        <begin position="1"/>
        <end position="13"/>
    </location>
</feature>